<evidence type="ECO:0000313" key="7">
    <source>
        <dbReference type="EMBL" id="ELQ43727.1"/>
    </source>
</evidence>
<keyword evidence="4" id="KW-0521">NADP</keyword>
<dbReference type="InterPro" id="IPR013154">
    <property type="entry name" value="ADH-like_N"/>
</dbReference>
<dbReference type="InterPro" id="IPR013149">
    <property type="entry name" value="ADH-like_C"/>
</dbReference>
<comment type="subunit">
    <text evidence="2">Monomer.</text>
</comment>
<dbReference type="InterPro" id="IPR011032">
    <property type="entry name" value="GroES-like_sf"/>
</dbReference>
<name>A0AA97PQZ1_PYRO3</name>
<evidence type="ECO:0000256" key="1">
    <source>
        <dbReference type="ARBA" id="ARBA00008072"/>
    </source>
</evidence>
<dbReference type="PANTHER" id="PTHR45348:SF1">
    <property type="entry name" value="TRANS-ENOYL REDUCTASE STHE"/>
    <property type="match status" value="1"/>
</dbReference>
<evidence type="ECO:0000259" key="6">
    <source>
        <dbReference type="SMART" id="SM00829"/>
    </source>
</evidence>
<evidence type="ECO:0000256" key="5">
    <source>
        <dbReference type="ARBA" id="ARBA00023002"/>
    </source>
</evidence>
<dbReference type="Pfam" id="PF00107">
    <property type="entry name" value="ADH_zinc_N"/>
    <property type="match status" value="1"/>
</dbReference>
<evidence type="ECO:0000256" key="2">
    <source>
        <dbReference type="ARBA" id="ARBA00011245"/>
    </source>
</evidence>
<dbReference type="EMBL" id="JH793220">
    <property type="protein sequence ID" value="ELQ43727.1"/>
    <property type="molecule type" value="Genomic_DNA"/>
</dbReference>
<reference evidence="7" key="1">
    <citation type="journal article" date="2012" name="PLoS Genet.">
        <title>Comparative analysis of the genomes of two field isolates of the rice blast fungus Magnaporthe oryzae.</title>
        <authorList>
            <person name="Xue M."/>
            <person name="Yang J."/>
            <person name="Li Z."/>
            <person name="Hu S."/>
            <person name="Yao N."/>
            <person name="Dean R.A."/>
            <person name="Zhao W."/>
            <person name="Shen M."/>
            <person name="Zhang H."/>
            <person name="Li C."/>
            <person name="Liu L."/>
            <person name="Cao L."/>
            <person name="Xu X."/>
            <person name="Xing Y."/>
            <person name="Hsiang T."/>
            <person name="Zhang Z."/>
            <person name="Xu J.R."/>
            <person name="Peng Y.L."/>
        </authorList>
    </citation>
    <scope>NUCLEOTIDE SEQUENCE</scope>
    <source>
        <strain evidence="7">Y34</strain>
    </source>
</reference>
<dbReference type="PANTHER" id="PTHR45348">
    <property type="entry name" value="HYPOTHETICAL OXIDOREDUCTASE (EUROFUNG)"/>
    <property type="match status" value="1"/>
</dbReference>
<organism evidence="7">
    <name type="scientific">Pyricularia oryzae (strain Y34)</name>
    <name type="common">Rice blast fungus</name>
    <name type="synonym">Magnaporthe oryzae</name>
    <dbReference type="NCBI Taxonomy" id="1143189"/>
    <lineage>
        <taxon>Eukaryota</taxon>
        <taxon>Fungi</taxon>
        <taxon>Dikarya</taxon>
        <taxon>Ascomycota</taxon>
        <taxon>Pezizomycotina</taxon>
        <taxon>Sordariomycetes</taxon>
        <taxon>Sordariomycetidae</taxon>
        <taxon>Magnaporthales</taxon>
        <taxon>Pyriculariaceae</taxon>
        <taxon>Pyricularia</taxon>
    </lineage>
</organism>
<dbReference type="Proteomes" id="UP000011086">
    <property type="component" value="Unassembled WGS sequence"/>
</dbReference>
<dbReference type="SMART" id="SM00829">
    <property type="entry name" value="PKS_ER"/>
    <property type="match status" value="1"/>
</dbReference>
<keyword evidence="3" id="KW-0547">Nucleotide-binding</keyword>
<dbReference type="InterPro" id="IPR036291">
    <property type="entry name" value="NAD(P)-bd_dom_sf"/>
</dbReference>
<comment type="similarity">
    <text evidence="1">Belongs to the zinc-containing alcohol dehydrogenase family.</text>
</comment>
<sequence length="400" mass="43694">MWHNGPQGVVSWVFGIIGFNPSPSAGLKVQISSNRFLAFCTMAPFIPSSHTAIIQHDDAGGVKITPGLPLPVLEPGQVLVKTAAVALNPCDFKMPQRFSQAGTYNGCDYAGTVVQLTEEVEKNGLLKVGDRIFAACVGNNPHDKDSGSFAEYLKGTAKFCWKIPDWMSFEEAAGLSGTCIATACMSLFQSLKLPGTFEEPATKPLDVLIWGGASSVGTTMIQMVKLLGHRAITTCSPKNFELVKSYGADAVFDYRSPTCAADIKKLTRNSLKYVVDPFSDLRTMALADEAMGRSGGKYVALESYQDTHDKKSKLIERELIMGQMILGRAIKLPGDYGKPENPEMGRWGVECYKSVQRLVDDRKLRPHPLRILDGGLEAILDGLEMLKRREVAAEKIVVRL</sequence>
<protein>
    <recommendedName>
        <fullName evidence="6">Enoyl reductase (ER) domain-containing protein</fullName>
    </recommendedName>
</protein>
<feature type="domain" description="Enoyl reductase (ER)" evidence="6">
    <location>
        <begin position="61"/>
        <end position="398"/>
    </location>
</feature>
<dbReference type="AlphaFoldDB" id="A0AA97PQZ1"/>
<dbReference type="InterPro" id="IPR047122">
    <property type="entry name" value="Trans-enoyl_RdTase-like"/>
</dbReference>
<dbReference type="GO" id="GO:0000166">
    <property type="term" value="F:nucleotide binding"/>
    <property type="evidence" value="ECO:0007669"/>
    <property type="project" value="UniProtKB-KW"/>
</dbReference>
<evidence type="ECO:0000256" key="4">
    <source>
        <dbReference type="ARBA" id="ARBA00022857"/>
    </source>
</evidence>
<dbReference type="SUPFAM" id="SSF50129">
    <property type="entry name" value="GroES-like"/>
    <property type="match status" value="1"/>
</dbReference>
<keyword evidence="5" id="KW-0560">Oxidoreductase</keyword>
<dbReference type="Gene3D" id="3.90.180.10">
    <property type="entry name" value="Medium-chain alcohol dehydrogenases, catalytic domain"/>
    <property type="match status" value="1"/>
</dbReference>
<gene>
    <name evidence="7" type="ORF">OOU_Y34scaffold00138g6</name>
</gene>
<dbReference type="SUPFAM" id="SSF51735">
    <property type="entry name" value="NAD(P)-binding Rossmann-fold domains"/>
    <property type="match status" value="1"/>
</dbReference>
<dbReference type="Gene3D" id="3.40.50.720">
    <property type="entry name" value="NAD(P)-binding Rossmann-like Domain"/>
    <property type="match status" value="1"/>
</dbReference>
<dbReference type="GO" id="GO:0016651">
    <property type="term" value="F:oxidoreductase activity, acting on NAD(P)H"/>
    <property type="evidence" value="ECO:0007669"/>
    <property type="project" value="InterPro"/>
</dbReference>
<evidence type="ECO:0000256" key="3">
    <source>
        <dbReference type="ARBA" id="ARBA00022741"/>
    </source>
</evidence>
<dbReference type="InterPro" id="IPR020843">
    <property type="entry name" value="ER"/>
</dbReference>
<accession>A0AA97PQZ1</accession>
<proteinExistence type="inferred from homology"/>
<dbReference type="Pfam" id="PF08240">
    <property type="entry name" value="ADH_N"/>
    <property type="match status" value="1"/>
</dbReference>
<dbReference type="CDD" id="cd08249">
    <property type="entry name" value="enoyl_reductase_like"/>
    <property type="match status" value="1"/>
</dbReference>